<protein>
    <submittedName>
        <fullName evidence="15">ZP2 protein</fullName>
    </submittedName>
</protein>
<keyword evidence="11" id="KW-0278">Fertilization</keyword>
<comment type="caution">
    <text evidence="15">The sequence shown here is derived from an EMBL/GenBank/DDBJ whole genome shotgun (WGS) entry which is preliminary data.</text>
</comment>
<dbReference type="PROSITE" id="PS51034">
    <property type="entry name" value="ZP_2"/>
    <property type="match status" value="2"/>
</dbReference>
<feature type="domain" description="ZP" evidence="14">
    <location>
        <begin position="317"/>
        <end position="583"/>
    </location>
</feature>
<evidence type="ECO:0000259" key="14">
    <source>
        <dbReference type="PROSITE" id="PS51034"/>
    </source>
</evidence>
<keyword evidence="4" id="KW-0272">Extracellular matrix</keyword>
<gene>
    <name evidence="15" type="primary">Zp2_1</name>
    <name evidence="15" type="ORF">GTO96_0007950</name>
</gene>
<evidence type="ECO:0000256" key="7">
    <source>
        <dbReference type="ARBA" id="ARBA00022989"/>
    </source>
</evidence>
<name>A0A8X8BHW1_POLSE</name>
<dbReference type="GO" id="GO:0032190">
    <property type="term" value="F:acrosin binding"/>
    <property type="evidence" value="ECO:0007669"/>
    <property type="project" value="TreeGrafter"/>
</dbReference>
<evidence type="ECO:0000256" key="6">
    <source>
        <dbReference type="ARBA" id="ARBA00022692"/>
    </source>
</evidence>
<evidence type="ECO:0000313" key="15">
    <source>
        <dbReference type="EMBL" id="KAG2455579.1"/>
    </source>
</evidence>
<keyword evidence="8 13" id="KW-0472">Membrane</keyword>
<evidence type="ECO:0000256" key="3">
    <source>
        <dbReference type="ARBA" id="ARBA00022525"/>
    </source>
</evidence>
<evidence type="ECO:0000256" key="5">
    <source>
        <dbReference type="ARBA" id="ARBA00022685"/>
    </source>
</evidence>
<keyword evidence="3" id="KW-0964">Secreted</keyword>
<keyword evidence="9" id="KW-1015">Disulfide bond</keyword>
<dbReference type="InterPro" id="IPR057638">
    <property type="entry name" value="Ig_ZP2_2nd"/>
</dbReference>
<comment type="subcellular location">
    <subcellularLocation>
        <location evidence="1">Cell membrane</location>
        <topology evidence="1">Single-pass type I membrane protein</topology>
    </subcellularLocation>
    <subcellularLocation>
        <location evidence="12">Zona pellucida</location>
    </subcellularLocation>
</comment>
<proteinExistence type="predicted"/>
<dbReference type="Proteomes" id="UP000886611">
    <property type="component" value="Unassembled WGS sequence"/>
</dbReference>
<dbReference type="InterPro" id="IPR001507">
    <property type="entry name" value="ZP_dom"/>
</dbReference>
<evidence type="ECO:0000256" key="4">
    <source>
        <dbReference type="ARBA" id="ARBA00022530"/>
    </source>
</evidence>
<dbReference type="GO" id="GO:0007339">
    <property type="term" value="P:binding of sperm to zona pellucida"/>
    <property type="evidence" value="ECO:0007669"/>
    <property type="project" value="TreeGrafter"/>
</dbReference>
<dbReference type="Pfam" id="PF23740">
    <property type="entry name" value="Ig_ZP2_3rd"/>
    <property type="match status" value="1"/>
</dbReference>
<dbReference type="InterPro" id="IPR042235">
    <property type="entry name" value="ZP-C_dom"/>
</dbReference>
<evidence type="ECO:0000256" key="8">
    <source>
        <dbReference type="ARBA" id="ARBA00023136"/>
    </source>
</evidence>
<dbReference type="InterPro" id="IPR055356">
    <property type="entry name" value="ZP-N"/>
</dbReference>
<keyword evidence="16" id="KW-1185">Reference proteome</keyword>
<keyword evidence="7 13" id="KW-1133">Transmembrane helix</keyword>
<dbReference type="GO" id="GO:0035804">
    <property type="term" value="F:structural constituent of egg coat"/>
    <property type="evidence" value="ECO:0007669"/>
    <property type="project" value="TreeGrafter"/>
</dbReference>
<dbReference type="GO" id="GO:0060468">
    <property type="term" value="P:prevention of polyspermy"/>
    <property type="evidence" value="ECO:0007669"/>
    <property type="project" value="TreeGrafter"/>
</dbReference>
<evidence type="ECO:0000256" key="11">
    <source>
        <dbReference type="ARBA" id="ARBA00023279"/>
    </source>
</evidence>
<keyword evidence="10" id="KW-0325">Glycoprotein</keyword>
<keyword evidence="2" id="KW-1003">Cell membrane</keyword>
<dbReference type="InterPro" id="IPR057636">
    <property type="entry name" value="Ig_ZP2_3rd"/>
</dbReference>
<dbReference type="PRINTS" id="PR00023">
    <property type="entry name" value="ZPELLUCIDA"/>
</dbReference>
<keyword evidence="6 13" id="KW-0812">Transmembrane</keyword>
<evidence type="ECO:0000256" key="13">
    <source>
        <dbReference type="SAM" id="Phobius"/>
    </source>
</evidence>
<dbReference type="Pfam" id="PF23344">
    <property type="entry name" value="ZP-N"/>
    <property type="match status" value="2"/>
</dbReference>
<dbReference type="GO" id="GO:0035805">
    <property type="term" value="C:egg coat"/>
    <property type="evidence" value="ECO:0007669"/>
    <property type="project" value="UniProtKB-SubCell"/>
</dbReference>
<dbReference type="Gene3D" id="2.60.40.4100">
    <property type="entry name" value="Zona pellucida, ZP-C domain"/>
    <property type="match status" value="2"/>
</dbReference>
<evidence type="ECO:0000256" key="12">
    <source>
        <dbReference type="ARBA" id="ARBA00024183"/>
    </source>
</evidence>
<feature type="domain" description="ZP" evidence="14">
    <location>
        <begin position="622"/>
        <end position="869"/>
    </location>
</feature>
<dbReference type="InterPro" id="IPR055355">
    <property type="entry name" value="ZP-C"/>
</dbReference>
<dbReference type="Gene3D" id="2.60.40.3210">
    <property type="entry name" value="Zona pellucida, ZP-N domain"/>
    <property type="match status" value="1"/>
</dbReference>
<keyword evidence="5" id="KW-0165">Cleavage on pair of basic residues</keyword>
<dbReference type="PANTHER" id="PTHR23343">
    <property type="entry name" value="ZONA PELLUCIDA SPERM-BINDING PROTEIN"/>
    <property type="match status" value="1"/>
</dbReference>
<dbReference type="Pfam" id="PF00100">
    <property type="entry name" value="Zona_pellucida"/>
    <property type="match status" value="2"/>
</dbReference>
<evidence type="ECO:0000256" key="2">
    <source>
        <dbReference type="ARBA" id="ARBA00022475"/>
    </source>
</evidence>
<accession>A0A8X8BHW1</accession>
<sequence>MGRPTITHQVLYREMDGPVFYPQCSCSNNKMVLVDKRYETTCLYSVDVGSIFSFSASYGACDVQTLDNGFSLKVVLQYFSTAMGKSIKATYNMFCVPPIVVPLLISVEAGNTVCNKTFMESNASAPVWNVSINNGSSVIKMSLSEAQLNGYDFLSGPNSLVIRTYFTATGLQVFQDLSGNIILYFSDVLFSCYTGFAQINVRVKMLCAPDLVSCNDNGLLMVVPPFPGTFTGLTIGTLQYLPSSSSPDVLIMNETAGLIISISKSHPMARTQACVQYQESGEQIVLPATVLSFNVSQMPVSFTVWPSCPCVRNSTEMCHGGFMDFVVRSNSTVPSLDLTKVRLRDPTCLPVKSFPDALLYHIPLLSCGTTVKVQNGALIYENEVRAVLSDWPLGVITRDSELRVTVRCYYNASSDKGLVLNISTNAPPPPAINQGDLTIVLQAYPDDLYSAPYRNQDYPIVKYLRAPIYLEVQVLNRRDPNIELVLENCWATAHPDPNSLPRWRLITAGCPYGEDNYPTVMHPMSDFTGIQFPSHYKRFDVKAFTFVSNGVALSNTMYFHCSALICDLSKPDSAKCAGHCQDPTRVRHRRREPHSAVLGQTMNSLPGPITSIQDQLLLQISLCQNGLMSFEVNSNATQPALNLTSAQLLDPSCQPSVVSATGLMYSFPLTSCGTTIKVRWYKVVVGLECLTVLCYYNDTADRSLSLTVLTNAPPAPAINQGNLTVVLRAYPDEMFQIPYRDQDYPVVKYLRDPIYLEVQVLNRQDPNIELVLENCWATASPNPISLPRWAVIAAGCAYGGDEYPTVMHPMSDFTGIQFPSHYKRFDVKAFAFVSSGAALSSAVYFHCSALICDIANPDSTACASICPVTQPLRFRRSSSGGQDPAILGEVVSSLPGPVAVMKKSLTKAGVITTDSSSKPVKVQTGQPLWTTLLVVGVILVMATLAVACLAFRLQRNKLL</sequence>
<dbReference type="InterPro" id="IPR051148">
    <property type="entry name" value="Zona_Pellucida_Domain_gp"/>
</dbReference>
<organism evidence="15 16">
    <name type="scientific">Polypterus senegalus</name>
    <name type="common">Senegal bichir</name>
    <dbReference type="NCBI Taxonomy" id="55291"/>
    <lineage>
        <taxon>Eukaryota</taxon>
        <taxon>Metazoa</taxon>
        <taxon>Chordata</taxon>
        <taxon>Craniata</taxon>
        <taxon>Vertebrata</taxon>
        <taxon>Euteleostomi</taxon>
        <taxon>Actinopterygii</taxon>
        <taxon>Polypteriformes</taxon>
        <taxon>Polypteridae</taxon>
        <taxon>Polypterus</taxon>
    </lineage>
</organism>
<dbReference type="EMBL" id="JAATIS010009265">
    <property type="protein sequence ID" value="KAG2455579.1"/>
    <property type="molecule type" value="Genomic_DNA"/>
</dbReference>
<evidence type="ECO:0000256" key="1">
    <source>
        <dbReference type="ARBA" id="ARBA00004251"/>
    </source>
</evidence>
<dbReference type="Pfam" id="PF23736">
    <property type="entry name" value="Ig_ZP2"/>
    <property type="match status" value="1"/>
</dbReference>
<evidence type="ECO:0000256" key="10">
    <source>
        <dbReference type="ARBA" id="ARBA00023180"/>
    </source>
</evidence>
<dbReference type="AlphaFoldDB" id="A0A8X8BHW1"/>
<dbReference type="GO" id="GO:0005886">
    <property type="term" value="C:plasma membrane"/>
    <property type="evidence" value="ECO:0007669"/>
    <property type="project" value="UniProtKB-SubCell"/>
</dbReference>
<dbReference type="PANTHER" id="PTHR23343:SF4">
    <property type="entry name" value="ZONA PELLUCIDA SPERM-BINDING PROTEIN 2"/>
    <property type="match status" value="1"/>
</dbReference>
<feature type="transmembrane region" description="Helical" evidence="13">
    <location>
        <begin position="928"/>
        <end position="951"/>
    </location>
</feature>
<feature type="non-terminal residue" evidence="15">
    <location>
        <position position="1"/>
    </location>
</feature>
<dbReference type="SMART" id="SM00241">
    <property type="entry name" value="ZP"/>
    <property type="match status" value="2"/>
</dbReference>
<reference evidence="15 16" key="1">
    <citation type="journal article" date="2021" name="Cell">
        <title>Tracing the genetic footprints of vertebrate landing in non-teleost ray-finned fishes.</title>
        <authorList>
            <person name="Bi X."/>
            <person name="Wang K."/>
            <person name="Yang L."/>
            <person name="Pan H."/>
            <person name="Jiang H."/>
            <person name="Wei Q."/>
            <person name="Fang M."/>
            <person name="Yu H."/>
            <person name="Zhu C."/>
            <person name="Cai Y."/>
            <person name="He Y."/>
            <person name="Gan X."/>
            <person name="Zeng H."/>
            <person name="Yu D."/>
            <person name="Zhu Y."/>
            <person name="Jiang H."/>
            <person name="Qiu Q."/>
            <person name="Yang H."/>
            <person name="Zhang Y.E."/>
            <person name="Wang W."/>
            <person name="Zhu M."/>
            <person name="He S."/>
            <person name="Zhang G."/>
        </authorList>
    </citation>
    <scope>NUCLEOTIDE SEQUENCE [LARGE SCALE GENOMIC DNA]</scope>
    <source>
        <strain evidence="15">Bchr_013</strain>
    </source>
</reference>
<feature type="non-terminal residue" evidence="15">
    <location>
        <position position="959"/>
    </location>
</feature>
<evidence type="ECO:0000313" key="16">
    <source>
        <dbReference type="Proteomes" id="UP000886611"/>
    </source>
</evidence>
<evidence type="ECO:0000256" key="9">
    <source>
        <dbReference type="ARBA" id="ARBA00023157"/>
    </source>
</evidence>
<dbReference type="InterPro" id="IPR048290">
    <property type="entry name" value="ZP_chr"/>
</dbReference>